<dbReference type="Proteomes" id="UP000545507">
    <property type="component" value="Unassembled WGS sequence"/>
</dbReference>
<protein>
    <submittedName>
        <fullName evidence="2">Peptidase</fullName>
    </submittedName>
</protein>
<feature type="domain" description="PepSY" evidence="1">
    <location>
        <begin position="57"/>
        <end position="109"/>
    </location>
</feature>
<reference evidence="2 3" key="1">
    <citation type="submission" date="2019-09" db="EMBL/GenBank/DDBJ databases">
        <title>Hydrogenophaga aromatica sp. nov., isolated from a para-xylene-degrading enrichment culture.</title>
        <authorList>
            <person name="Tancsics A."/>
            <person name="Banerjee S."/>
        </authorList>
    </citation>
    <scope>NUCLEOTIDE SEQUENCE [LARGE SCALE GENOMIC DNA]</scope>
    <source>
        <strain evidence="2 3">D2P1</strain>
    </source>
</reference>
<dbReference type="Gene3D" id="3.10.450.40">
    <property type="match status" value="1"/>
</dbReference>
<dbReference type="RefSeq" id="WP_177133388.1">
    <property type="nucleotide sequence ID" value="NZ_VYGV01000004.1"/>
</dbReference>
<dbReference type="InterPro" id="IPR025711">
    <property type="entry name" value="PepSY"/>
</dbReference>
<keyword evidence="3" id="KW-1185">Reference proteome</keyword>
<dbReference type="AlphaFoldDB" id="A0A7Y8KWA5"/>
<evidence type="ECO:0000259" key="1">
    <source>
        <dbReference type="Pfam" id="PF03413"/>
    </source>
</evidence>
<proteinExistence type="predicted"/>
<accession>A0A7Y8KWA5</accession>
<comment type="caution">
    <text evidence="2">The sequence shown here is derived from an EMBL/GenBank/DDBJ whole genome shotgun (WGS) entry which is preliminary data.</text>
</comment>
<sequence length="124" mass="13975">MNVLTRPGYGSAPLRTLLVTAALLGGLGTTPAWSRDDDHERALQAVQAGQVLPLRSVLERLEREHPGQVLGVELENDGERWVYEIKLLQAGGQRIKLELDAKTGEVLRRRTREDRHRDPRNRGH</sequence>
<name>A0A7Y8KWA5_9BURK</name>
<evidence type="ECO:0000313" key="3">
    <source>
        <dbReference type="Proteomes" id="UP000545507"/>
    </source>
</evidence>
<dbReference type="EMBL" id="VYGV01000004">
    <property type="protein sequence ID" value="NWF44322.1"/>
    <property type="molecule type" value="Genomic_DNA"/>
</dbReference>
<gene>
    <name evidence="2" type="ORF">F3K02_03510</name>
</gene>
<dbReference type="Pfam" id="PF03413">
    <property type="entry name" value="PepSY"/>
    <property type="match status" value="1"/>
</dbReference>
<organism evidence="2 3">
    <name type="scientific">Hydrogenophaga aromaticivorans</name>
    <dbReference type="NCBI Taxonomy" id="2610898"/>
    <lineage>
        <taxon>Bacteria</taxon>
        <taxon>Pseudomonadati</taxon>
        <taxon>Pseudomonadota</taxon>
        <taxon>Betaproteobacteria</taxon>
        <taxon>Burkholderiales</taxon>
        <taxon>Comamonadaceae</taxon>
        <taxon>Hydrogenophaga</taxon>
    </lineage>
</organism>
<evidence type="ECO:0000313" key="2">
    <source>
        <dbReference type="EMBL" id="NWF44322.1"/>
    </source>
</evidence>